<dbReference type="GO" id="GO:0002376">
    <property type="term" value="P:immune system process"/>
    <property type="evidence" value="ECO:0007669"/>
    <property type="project" value="UniProtKB-KW"/>
</dbReference>
<evidence type="ECO:0000313" key="11">
    <source>
        <dbReference type="EMBL" id="KAG5270483.1"/>
    </source>
</evidence>
<organism evidence="11 12">
    <name type="scientific">Alosa alosa</name>
    <name type="common">allis shad</name>
    <dbReference type="NCBI Taxonomy" id="278164"/>
    <lineage>
        <taxon>Eukaryota</taxon>
        <taxon>Metazoa</taxon>
        <taxon>Chordata</taxon>
        <taxon>Craniata</taxon>
        <taxon>Vertebrata</taxon>
        <taxon>Euteleostomi</taxon>
        <taxon>Actinopterygii</taxon>
        <taxon>Neopterygii</taxon>
        <taxon>Teleostei</taxon>
        <taxon>Clupei</taxon>
        <taxon>Clupeiformes</taxon>
        <taxon>Clupeoidei</taxon>
        <taxon>Clupeidae</taxon>
        <taxon>Alosa</taxon>
    </lineage>
</organism>
<dbReference type="GO" id="GO:0009617">
    <property type="term" value="P:response to bacterium"/>
    <property type="evidence" value="ECO:0007669"/>
    <property type="project" value="TreeGrafter"/>
</dbReference>
<keyword evidence="5 8" id="KW-0472">Membrane</keyword>
<dbReference type="SUPFAM" id="SSF48726">
    <property type="entry name" value="Immunoglobulin"/>
    <property type="match status" value="2"/>
</dbReference>
<evidence type="ECO:0000256" key="1">
    <source>
        <dbReference type="ARBA" id="ARBA00004236"/>
    </source>
</evidence>
<evidence type="ECO:0000256" key="3">
    <source>
        <dbReference type="ARBA" id="ARBA00022729"/>
    </source>
</evidence>
<proteinExistence type="predicted"/>
<evidence type="ECO:0000256" key="7">
    <source>
        <dbReference type="ARBA" id="ARBA00023180"/>
    </source>
</evidence>
<evidence type="ECO:0000259" key="10">
    <source>
        <dbReference type="PROSITE" id="PS50835"/>
    </source>
</evidence>
<keyword evidence="8" id="KW-1133">Transmembrane helix</keyword>
<accession>A0AAV6G5S5</accession>
<dbReference type="InterPro" id="IPR013783">
    <property type="entry name" value="Ig-like_fold"/>
</dbReference>
<comment type="subcellular location">
    <subcellularLocation>
        <location evidence="1">Cell membrane</location>
    </subcellularLocation>
</comment>
<evidence type="ECO:0000256" key="5">
    <source>
        <dbReference type="ARBA" id="ARBA00023136"/>
    </source>
</evidence>
<dbReference type="Gene3D" id="2.60.40.10">
    <property type="entry name" value="Immunoglobulins"/>
    <property type="match status" value="2"/>
</dbReference>
<dbReference type="SMART" id="SM00406">
    <property type="entry name" value="IGv"/>
    <property type="match status" value="1"/>
</dbReference>
<evidence type="ECO:0000256" key="2">
    <source>
        <dbReference type="ARBA" id="ARBA00022475"/>
    </source>
</evidence>
<evidence type="ECO:0000256" key="8">
    <source>
        <dbReference type="SAM" id="Phobius"/>
    </source>
</evidence>
<evidence type="ECO:0000256" key="4">
    <source>
        <dbReference type="ARBA" id="ARBA00022859"/>
    </source>
</evidence>
<dbReference type="PANTHER" id="PTHR19433:SF133">
    <property type="entry name" value="IMMUNE-TYPE RECEPTOR 5 PRECURSOR-RELATED"/>
    <property type="match status" value="1"/>
</dbReference>
<feature type="signal peptide" evidence="9">
    <location>
        <begin position="1"/>
        <end position="19"/>
    </location>
</feature>
<protein>
    <recommendedName>
        <fullName evidence="10">Ig-like domain-containing protein</fullName>
    </recommendedName>
</protein>
<dbReference type="PANTHER" id="PTHR19433">
    <property type="entry name" value="T-CELL RECEPTOR ALPHA CHAIN V REGION-RELATED"/>
    <property type="match status" value="1"/>
</dbReference>
<keyword evidence="3 9" id="KW-0732">Signal</keyword>
<dbReference type="InterPro" id="IPR007110">
    <property type="entry name" value="Ig-like_dom"/>
</dbReference>
<dbReference type="AlphaFoldDB" id="A0AAV6G5S5"/>
<dbReference type="InterPro" id="IPR052051">
    <property type="entry name" value="TCR_complex_component"/>
</dbReference>
<evidence type="ECO:0000256" key="6">
    <source>
        <dbReference type="ARBA" id="ARBA00023157"/>
    </source>
</evidence>
<feature type="domain" description="Ig-like" evidence="10">
    <location>
        <begin position="16"/>
        <end position="109"/>
    </location>
</feature>
<keyword evidence="12" id="KW-1185">Reference proteome</keyword>
<evidence type="ECO:0000313" key="12">
    <source>
        <dbReference type="Proteomes" id="UP000823561"/>
    </source>
</evidence>
<dbReference type="PROSITE" id="PS50835">
    <property type="entry name" value="IG_LIKE"/>
    <property type="match status" value="2"/>
</dbReference>
<dbReference type="InterPro" id="IPR013106">
    <property type="entry name" value="Ig_V-set"/>
</dbReference>
<keyword evidence="6" id="KW-1015">Disulfide bond</keyword>
<feature type="transmembrane region" description="Helical" evidence="8">
    <location>
        <begin position="245"/>
        <end position="269"/>
    </location>
</feature>
<dbReference type="Proteomes" id="UP000823561">
    <property type="component" value="Chromosome 14"/>
</dbReference>
<keyword evidence="8" id="KW-0812">Transmembrane</keyword>
<sequence length="328" mass="35574">MFILSVFVSFWTLIAPVQTSGVSQPILEANIGASVTLECIVSGKDGHESITWFKQNIGQLPQVVGKILLFMPKPFLYNGFNNSRFNLNKGSRSLAIANILPSDEGSYFCGKITPFEIKFGNATYLIVKGKNRLKDPITEVIQVALPDPVHPGDSETLECVVLANSTTEDLRVFWFRPASGGSHPGVIYTNKSWTGTCEGHCVYSLPKKDVNISDAGTYYCGIATSGQILFGSGTALVLAERVNPMLVGLAVALGCCGAAQTSCLVWLICKMRNKQHIRDSNSNTGTRDQTEAAEGLNYAALSFSKKDPRGRRAKRELPPDAVYSAVNL</sequence>
<evidence type="ECO:0000256" key="9">
    <source>
        <dbReference type="SAM" id="SignalP"/>
    </source>
</evidence>
<comment type="caution">
    <text evidence="11">The sequence shown here is derived from an EMBL/GenBank/DDBJ whole genome shotgun (WGS) entry which is preliminary data.</text>
</comment>
<dbReference type="Pfam" id="PF07686">
    <property type="entry name" value="V-set"/>
    <property type="match status" value="2"/>
</dbReference>
<dbReference type="EMBL" id="JADWDJ010000014">
    <property type="protein sequence ID" value="KAG5270483.1"/>
    <property type="molecule type" value="Genomic_DNA"/>
</dbReference>
<feature type="domain" description="Ig-like" evidence="10">
    <location>
        <begin position="136"/>
        <end position="220"/>
    </location>
</feature>
<gene>
    <name evidence="11" type="ORF">AALO_G00193130</name>
</gene>
<keyword evidence="2" id="KW-1003">Cell membrane</keyword>
<dbReference type="CDD" id="cd00099">
    <property type="entry name" value="IgV"/>
    <property type="match status" value="1"/>
</dbReference>
<dbReference type="SMART" id="SM00409">
    <property type="entry name" value="IG"/>
    <property type="match status" value="2"/>
</dbReference>
<dbReference type="InterPro" id="IPR003599">
    <property type="entry name" value="Ig_sub"/>
</dbReference>
<feature type="chain" id="PRO_5043933034" description="Ig-like domain-containing protein" evidence="9">
    <location>
        <begin position="20"/>
        <end position="328"/>
    </location>
</feature>
<name>A0AAV6G5S5_9TELE</name>
<dbReference type="GO" id="GO:0005886">
    <property type="term" value="C:plasma membrane"/>
    <property type="evidence" value="ECO:0007669"/>
    <property type="project" value="UniProtKB-SubCell"/>
</dbReference>
<keyword evidence="7" id="KW-0325">Glycoprotein</keyword>
<dbReference type="InterPro" id="IPR036179">
    <property type="entry name" value="Ig-like_dom_sf"/>
</dbReference>
<keyword evidence="4" id="KW-0391">Immunity</keyword>
<reference evidence="11" key="1">
    <citation type="submission" date="2020-10" db="EMBL/GenBank/DDBJ databases">
        <title>Chromosome-scale genome assembly of the Allis shad, Alosa alosa.</title>
        <authorList>
            <person name="Margot Z."/>
            <person name="Christophe K."/>
            <person name="Cabau C."/>
            <person name="Louis A."/>
            <person name="Berthelot C."/>
            <person name="Parey E."/>
            <person name="Roest Crollius H."/>
            <person name="Montfort J."/>
            <person name="Robinson-Rechavi M."/>
            <person name="Bucao C."/>
            <person name="Bouchez O."/>
            <person name="Gislard M."/>
            <person name="Lluch J."/>
            <person name="Milhes M."/>
            <person name="Lampietro C."/>
            <person name="Lopez Roques C."/>
            <person name="Donnadieu C."/>
            <person name="Braasch I."/>
            <person name="Desvignes T."/>
            <person name="Postlethwait J."/>
            <person name="Bobe J."/>
            <person name="Guiguen Y."/>
        </authorList>
    </citation>
    <scope>NUCLEOTIDE SEQUENCE</scope>
    <source>
        <strain evidence="11">M-15738</strain>
        <tissue evidence="11">Blood</tissue>
    </source>
</reference>